<comment type="caution">
    <text evidence="1">The sequence shown here is derived from an EMBL/GenBank/DDBJ whole genome shotgun (WGS) entry which is preliminary data.</text>
</comment>
<gene>
    <name evidence="1" type="ORF">PPENT_87.1.T0270030</name>
</gene>
<evidence type="ECO:0000313" key="2">
    <source>
        <dbReference type="Proteomes" id="UP000689195"/>
    </source>
</evidence>
<evidence type="ECO:0000313" key="1">
    <source>
        <dbReference type="EMBL" id="CAD8155323.1"/>
    </source>
</evidence>
<dbReference type="EMBL" id="CAJJDO010000027">
    <property type="protein sequence ID" value="CAD8155323.1"/>
    <property type="molecule type" value="Genomic_DNA"/>
</dbReference>
<dbReference type="Proteomes" id="UP000689195">
    <property type="component" value="Unassembled WGS sequence"/>
</dbReference>
<protein>
    <submittedName>
        <fullName evidence="1">Uncharacterized protein</fullName>
    </submittedName>
</protein>
<reference evidence="1" key="1">
    <citation type="submission" date="2021-01" db="EMBL/GenBank/DDBJ databases">
        <authorList>
            <consortium name="Genoscope - CEA"/>
            <person name="William W."/>
        </authorList>
    </citation>
    <scope>NUCLEOTIDE SEQUENCE</scope>
</reference>
<keyword evidence="2" id="KW-1185">Reference proteome</keyword>
<name>A0A8S1TTG8_9CILI</name>
<organism evidence="1 2">
    <name type="scientific">Paramecium pentaurelia</name>
    <dbReference type="NCBI Taxonomy" id="43138"/>
    <lineage>
        <taxon>Eukaryota</taxon>
        <taxon>Sar</taxon>
        <taxon>Alveolata</taxon>
        <taxon>Ciliophora</taxon>
        <taxon>Intramacronucleata</taxon>
        <taxon>Oligohymenophorea</taxon>
        <taxon>Peniculida</taxon>
        <taxon>Parameciidae</taxon>
        <taxon>Paramecium</taxon>
    </lineage>
</organism>
<dbReference type="AlphaFoldDB" id="A0A8S1TTG8"/>
<sequence length="206" mass="25139">MLPKYLNYLPQFKFRNIKNKFKNTYLNIEFLTFNNLDKFYKLEYFFNSPSYFEFRFIIKHICGQIDYNKNDDLIKLEGPPQQFDCTYHKEKFEIKPNETVKALKITLNEYNRLNFKTNEQNMQQIQQIKFGRKVAKVCRIGCKRVIDWCKMLPLKEDEFNQVLGILDKSFCDYLVYLENVQNQRTTFYESQLKNEIEKKFKNKRKS</sequence>
<proteinExistence type="predicted"/>
<accession>A0A8S1TTG8</accession>